<dbReference type="SUPFAM" id="SSF53613">
    <property type="entry name" value="Ribokinase-like"/>
    <property type="match status" value="1"/>
</dbReference>
<keyword evidence="2 4" id="KW-0418">Kinase</keyword>
<evidence type="ECO:0000259" key="3">
    <source>
        <dbReference type="Pfam" id="PF00294"/>
    </source>
</evidence>
<evidence type="ECO:0000313" key="5">
    <source>
        <dbReference type="Proteomes" id="UP000321798"/>
    </source>
</evidence>
<dbReference type="AlphaFoldDB" id="A0A512PD80"/>
<evidence type="ECO:0000256" key="1">
    <source>
        <dbReference type="ARBA" id="ARBA00022679"/>
    </source>
</evidence>
<evidence type="ECO:0000313" key="4">
    <source>
        <dbReference type="EMBL" id="GEP69169.1"/>
    </source>
</evidence>
<name>A0A512PD80_9CELL</name>
<dbReference type="InterPro" id="IPR002173">
    <property type="entry name" value="Carboh/pur_kinase_PfkB_CS"/>
</dbReference>
<dbReference type="EMBL" id="BKAL01000006">
    <property type="protein sequence ID" value="GEP69169.1"/>
    <property type="molecule type" value="Genomic_DNA"/>
</dbReference>
<dbReference type="PROSITE" id="PS00584">
    <property type="entry name" value="PFKB_KINASES_2"/>
    <property type="match status" value="1"/>
</dbReference>
<proteinExistence type="predicted"/>
<reference evidence="4 5" key="1">
    <citation type="submission" date="2019-07" db="EMBL/GenBank/DDBJ databases">
        <title>Whole genome shotgun sequence of Cellulomonas soli NBRC 109434.</title>
        <authorList>
            <person name="Hosoyama A."/>
            <person name="Uohara A."/>
            <person name="Ohji S."/>
            <person name="Ichikawa N."/>
        </authorList>
    </citation>
    <scope>NUCLEOTIDE SEQUENCE [LARGE SCALE GENOMIC DNA]</scope>
    <source>
        <strain evidence="4 5">NBRC 109434</strain>
    </source>
</reference>
<keyword evidence="1" id="KW-0808">Transferase</keyword>
<dbReference type="Proteomes" id="UP000321798">
    <property type="component" value="Unassembled WGS sequence"/>
</dbReference>
<dbReference type="Pfam" id="PF00294">
    <property type="entry name" value="PfkB"/>
    <property type="match status" value="1"/>
</dbReference>
<keyword evidence="5" id="KW-1185">Reference proteome</keyword>
<dbReference type="GO" id="GO:0005829">
    <property type="term" value="C:cytosol"/>
    <property type="evidence" value="ECO:0007669"/>
    <property type="project" value="TreeGrafter"/>
</dbReference>
<sequence>MPAPALVRTLPGPAPVLVVGPASWNTLVQVEHLPDARPQTLFARGHHDGLGGTSAGKAVTLAALGTDVVLATLLGDDEPSAHVRAALTHPRLRLLAAPAQDGRTERHLNLMADDGSRVSVYLELPRPADGPAEPCATDPARPVSDVVRPEVLAALERASVAVVDLADHARPVLAAARAAGVPVWCDVHDDDGWAPYPRPFADAADVLLVSDVHLDDPAAYLRARVDGGSALAVCTRGASGALALDADGWIEVPAAPAPEVVDTNGAGDAFLAGLLHAQLSGAGTLRSLALAAAVGALAVGTRELGAPHATSAEADRIARTLAVRRV</sequence>
<dbReference type="Gene3D" id="3.40.1190.20">
    <property type="match status" value="1"/>
</dbReference>
<gene>
    <name evidence="4" type="ORF">CSO01_18840</name>
</gene>
<dbReference type="GO" id="GO:0016301">
    <property type="term" value="F:kinase activity"/>
    <property type="evidence" value="ECO:0007669"/>
    <property type="project" value="UniProtKB-KW"/>
</dbReference>
<dbReference type="RefSeq" id="WP_223203571.1">
    <property type="nucleotide sequence ID" value="NZ_BAABBJ010000006.1"/>
</dbReference>
<dbReference type="PANTHER" id="PTHR10584:SF166">
    <property type="entry name" value="RIBOKINASE"/>
    <property type="match status" value="1"/>
</dbReference>
<dbReference type="InterPro" id="IPR011611">
    <property type="entry name" value="PfkB_dom"/>
</dbReference>
<dbReference type="InterPro" id="IPR029056">
    <property type="entry name" value="Ribokinase-like"/>
</dbReference>
<comment type="caution">
    <text evidence="4">The sequence shown here is derived from an EMBL/GenBank/DDBJ whole genome shotgun (WGS) entry which is preliminary data.</text>
</comment>
<evidence type="ECO:0000256" key="2">
    <source>
        <dbReference type="ARBA" id="ARBA00022777"/>
    </source>
</evidence>
<protein>
    <submittedName>
        <fullName evidence="4">Sugar kinase</fullName>
    </submittedName>
</protein>
<accession>A0A512PD80</accession>
<dbReference type="PANTHER" id="PTHR10584">
    <property type="entry name" value="SUGAR KINASE"/>
    <property type="match status" value="1"/>
</dbReference>
<organism evidence="4 5">
    <name type="scientific">Cellulomonas soli</name>
    <dbReference type="NCBI Taxonomy" id="931535"/>
    <lineage>
        <taxon>Bacteria</taxon>
        <taxon>Bacillati</taxon>
        <taxon>Actinomycetota</taxon>
        <taxon>Actinomycetes</taxon>
        <taxon>Micrococcales</taxon>
        <taxon>Cellulomonadaceae</taxon>
        <taxon>Cellulomonas</taxon>
    </lineage>
</organism>
<feature type="domain" description="Carbohydrate kinase PfkB" evidence="3">
    <location>
        <begin position="47"/>
        <end position="306"/>
    </location>
</feature>